<evidence type="ECO:0000313" key="3">
    <source>
        <dbReference type="EnsemblMetazoa" id="MDOA001948-PA"/>
    </source>
</evidence>
<dbReference type="Proteomes" id="UP001652621">
    <property type="component" value="Unplaced"/>
</dbReference>
<feature type="compositionally biased region" description="Basic and acidic residues" evidence="1">
    <location>
        <begin position="105"/>
        <end position="122"/>
    </location>
</feature>
<feature type="compositionally biased region" description="Polar residues" evidence="1">
    <location>
        <begin position="27"/>
        <end position="36"/>
    </location>
</feature>
<evidence type="ECO:0000313" key="4">
    <source>
        <dbReference type="Proteomes" id="UP001652621"/>
    </source>
</evidence>
<dbReference type="OrthoDB" id="8041549at2759"/>
<protein>
    <submittedName>
        <fullName evidence="5">Uncharacterized protein LOC101899978</fullName>
    </submittedName>
</protein>
<sequence length="455" mass="51896">MNYHKETPSSQTKDSLTEKLKMAPFSKDTTTISQEVCETEWPSEDTATTPIVPSGDPDLCKTEIPTMSSTSSTSGNSPKQRQEPDFVKLNTAEKRRFKKALSEGLSRKEALERAKKPTERRIPLKRNPMPETHSGEITKRSRLEQPCSINMGIIPLDLYENPLTTQDLERLQEAIIDATIETGCAVKPQFEGCYPRRGWLMVSCSNSNTAKWLQENVDIIKRKSALDLRIIEELEFPYTYYVHGKFPNSQGLANDKILGTIEAQNQLKASMWRVLQRKWSEGSNVELSLAVDRKSWEQLKQTKGYIAYRFGHIYLRLQQGYEKEGREETSFSKSSREGLSDLPSTSKEARSRNFFSSSFNPFQHPNPMASVTHGHSSPNITIPPPPPVPTFSQYRHNLSWQGDTFQRFSSNEPSQNFPSEELSRGPFSNEQSRRSSTNITYPRLPYNRRGDNSPR</sequence>
<evidence type="ECO:0000259" key="2">
    <source>
        <dbReference type="Pfam" id="PF16012"/>
    </source>
</evidence>
<dbReference type="eggNOG" id="ENOG502T1B4">
    <property type="taxonomic scope" value="Eukaryota"/>
</dbReference>
<reference evidence="3" key="1">
    <citation type="submission" date="2020-05" db="UniProtKB">
        <authorList>
            <consortium name="EnsemblMetazoa"/>
        </authorList>
    </citation>
    <scope>IDENTIFICATION</scope>
    <source>
        <strain evidence="3">Aabys</strain>
    </source>
</reference>
<evidence type="ECO:0000313" key="5">
    <source>
        <dbReference type="RefSeq" id="XP_005183759.1"/>
    </source>
</evidence>
<feature type="compositionally biased region" description="Basic and acidic residues" evidence="1">
    <location>
        <begin position="80"/>
        <end position="94"/>
    </location>
</feature>
<feature type="domain" description="DUF4780" evidence="2">
    <location>
        <begin position="148"/>
        <end position="315"/>
    </location>
</feature>
<dbReference type="AlphaFoldDB" id="A0A1I8M757"/>
<feature type="compositionally biased region" description="Basic and acidic residues" evidence="1">
    <location>
        <begin position="326"/>
        <end position="339"/>
    </location>
</feature>
<feature type="compositionally biased region" description="Low complexity" evidence="1">
    <location>
        <begin position="352"/>
        <end position="362"/>
    </location>
</feature>
<dbReference type="GeneID" id="101899978"/>
<dbReference type="VEuPathDB" id="VectorBase:MDOMA2_000406"/>
<dbReference type="RefSeq" id="XP_005183759.1">
    <property type="nucleotide sequence ID" value="XM_005183702.3"/>
</dbReference>
<dbReference type="KEGG" id="mde:101899978"/>
<dbReference type="VEuPathDB" id="VectorBase:MDOA001948"/>
<proteinExistence type="predicted"/>
<name>A0A1I8M757_MUSDO</name>
<dbReference type="EnsemblMetazoa" id="MDOA001948-RA">
    <property type="protein sequence ID" value="MDOA001948-PA"/>
    <property type="gene ID" value="MDOA001948"/>
</dbReference>
<dbReference type="InterPro" id="IPR031961">
    <property type="entry name" value="DUF4780"/>
</dbReference>
<feature type="region of interest" description="Disordered" evidence="1">
    <location>
        <begin position="1"/>
        <end position="138"/>
    </location>
</feature>
<dbReference type="Pfam" id="PF16012">
    <property type="entry name" value="DUF4780"/>
    <property type="match status" value="1"/>
</dbReference>
<organism evidence="3">
    <name type="scientific">Musca domestica</name>
    <name type="common">House fly</name>
    <dbReference type="NCBI Taxonomy" id="7370"/>
    <lineage>
        <taxon>Eukaryota</taxon>
        <taxon>Metazoa</taxon>
        <taxon>Ecdysozoa</taxon>
        <taxon>Arthropoda</taxon>
        <taxon>Hexapoda</taxon>
        <taxon>Insecta</taxon>
        <taxon>Pterygota</taxon>
        <taxon>Neoptera</taxon>
        <taxon>Endopterygota</taxon>
        <taxon>Diptera</taxon>
        <taxon>Brachycera</taxon>
        <taxon>Muscomorpha</taxon>
        <taxon>Muscoidea</taxon>
        <taxon>Muscidae</taxon>
        <taxon>Musca</taxon>
    </lineage>
</organism>
<feature type="compositionally biased region" description="Polar residues" evidence="1">
    <location>
        <begin position="391"/>
        <end position="418"/>
    </location>
</feature>
<keyword evidence="4" id="KW-1185">Reference proteome</keyword>
<feature type="compositionally biased region" description="Polar residues" evidence="1">
    <location>
        <begin position="426"/>
        <end position="440"/>
    </location>
</feature>
<reference evidence="5" key="2">
    <citation type="submission" date="2025-04" db="UniProtKB">
        <authorList>
            <consortium name="RefSeq"/>
        </authorList>
    </citation>
    <scope>IDENTIFICATION</scope>
    <source>
        <strain evidence="5">Aabys</strain>
    </source>
</reference>
<gene>
    <name evidence="3" type="primary">101899978</name>
    <name evidence="5" type="synonym">LOC101899978</name>
</gene>
<accession>A0A1I8M757</accession>
<evidence type="ECO:0000256" key="1">
    <source>
        <dbReference type="SAM" id="MobiDB-lite"/>
    </source>
</evidence>
<feature type="region of interest" description="Disordered" evidence="1">
    <location>
        <begin position="326"/>
        <end position="455"/>
    </location>
</feature>